<keyword evidence="2" id="KW-1185">Reference proteome</keyword>
<comment type="caution">
    <text evidence="1">The sequence shown here is derived from an EMBL/GenBank/DDBJ whole genome shotgun (WGS) entry which is preliminary data.</text>
</comment>
<name>A0A6B0SXU3_9EURY</name>
<organism evidence="1 2">
    <name type="scientific">Halobaculum saliterrae</name>
    <dbReference type="NCBI Taxonomy" id="2073113"/>
    <lineage>
        <taxon>Archaea</taxon>
        <taxon>Methanobacteriati</taxon>
        <taxon>Methanobacteriota</taxon>
        <taxon>Stenosarchaea group</taxon>
        <taxon>Halobacteria</taxon>
        <taxon>Halobacteriales</taxon>
        <taxon>Haloferacaceae</taxon>
        <taxon>Halobaculum</taxon>
    </lineage>
</organism>
<evidence type="ECO:0000313" key="1">
    <source>
        <dbReference type="EMBL" id="MXR40780.1"/>
    </source>
</evidence>
<proteinExistence type="predicted"/>
<dbReference type="RefSeq" id="WP_159664249.1">
    <property type="nucleotide sequence ID" value="NZ_WUUS01000003.1"/>
</dbReference>
<reference evidence="1 2" key="1">
    <citation type="submission" date="2019-12" db="EMBL/GenBank/DDBJ databases">
        <title>Isolation and characterization of three novel carbon monoxide-oxidizing members of Halobacteria from salione crusts and soils.</title>
        <authorList>
            <person name="Myers M.R."/>
            <person name="King G.M."/>
        </authorList>
    </citation>
    <scope>NUCLEOTIDE SEQUENCE [LARGE SCALE GENOMIC DNA]</scope>
    <source>
        <strain evidence="1 2">WSA2</strain>
    </source>
</reference>
<accession>A0A6B0SXU3</accession>
<gene>
    <name evidence="1" type="ORF">GRX01_05415</name>
</gene>
<dbReference type="OrthoDB" id="316104at2157"/>
<evidence type="ECO:0000313" key="2">
    <source>
        <dbReference type="Proteomes" id="UP000437065"/>
    </source>
</evidence>
<dbReference type="Proteomes" id="UP000437065">
    <property type="component" value="Unassembled WGS sequence"/>
</dbReference>
<dbReference type="AlphaFoldDB" id="A0A6B0SXU3"/>
<sequence length="59" mass="6724">MRIITHSCPACGTVVAANELESNRVMKCPGLGCEAVLRFEDLSEDAREHFLDNRERYRI</sequence>
<dbReference type="EMBL" id="WUUS01000003">
    <property type="protein sequence ID" value="MXR40780.1"/>
    <property type="molecule type" value="Genomic_DNA"/>
</dbReference>
<protein>
    <submittedName>
        <fullName evidence="1">Uncharacterized protein</fullName>
    </submittedName>
</protein>